<feature type="compositionally biased region" description="Basic and acidic residues" evidence="4">
    <location>
        <begin position="152"/>
        <end position="170"/>
    </location>
</feature>
<dbReference type="Pfam" id="PF13041">
    <property type="entry name" value="PPR_2"/>
    <property type="match status" value="2"/>
</dbReference>
<reference evidence="7" key="1">
    <citation type="journal article" date="2019" name="Gigascience">
        <title>De novo genome assembly of the endangered Acer yangbiense, a plant species with extremely small populations endemic to Yunnan Province, China.</title>
        <authorList>
            <person name="Yang J."/>
            <person name="Wariss H.M."/>
            <person name="Tao L."/>
            <person name="Zhang R."/>
            <person name="Yun Q."/>
            <person name="Hollingsworth P."/>
            <person name="Dao Z."/>
            <person name="Luo G."/>
            <person name="Guo H."/>
            <person name="Ma Y."/>
            <person name="Sun W."/>
        </authorList>
    </citation>
    <scope>NUCLEOTIDE SEQUENCE [LARGE SCALE GENOMIC DNA]</scope>
    <source>
        <strain evidence="7">cv. Malutang</strain>
    </source>
</reference>
<feature type="region of interest" description="Disordered" evidence="4">
    <location>
        <begin position="221"/>
        <end position="245"/>
    </location>
</feature>
<dbReference type="AlphaFoldDB" id="A0A5C7GY14"/>
<feature type="compositionally biased region" description="Low complexity" evidence="4">
    <location>
        <begin position="31"/>
        <end position="41"/>
    </location>
</feature>
<feature type="repeat" description="PPR" evidence="3">
    <location>
        <begin position="497"/>
        <end position="527"/>
    </location>
</feature>
<evidence type="ECO:0000256" key="1">
    <source>
        <dbReference type="ARBA" id="ARBA00006643"/>
    </source>
</evidence>
<accession>A0A5C7GY14</accession>
<organism evidence="6 7">
    <name type="scientific">Acer yangbiense</name>
    <dbReference type="NCBI Taxonomy" id="1000413"/>
    <lineage>
        <taxon>Eukaryota</taxon>
        <taxon>Viridiplantae</taxon>
        <taxon>Streptophyta</taxon>
        <taxon>Embryophyta</taxon>
        <taxon>Tracheophyta</taxon>
        <taxon>Spermatophyta</taxon>
        <taxon>Magnoliopsida</taxon>
        <taxon>eudicotyledons</taxon>
        <taxon>Gunneridae</taxon>
        <taxon>Pentapetalae</taxon>
        <taxon>rosids</taxon>
        <taxon>malvids</taxon>
        <taxon>Sapindales</taxon>
        <taxon>Sapindaceae</taxon>
        <taxon>Hippocastanoideae</taxon>
        <taxon>Acereae</taxon>
        <taxon>Acer</taxon>
    </lineage>
</organism>
<evidence type="ECO:0000256" key="2">
    <source>
        <dbReference type="ARBA" id="ARBA00022737"/>
    </source>
</evidence>
<dbReference type="InterPro" id="IPR002885">
    <property type="entry name" value="PPR_rpt"/>
</dbReference>
<dbReference type="GO" id="GO:0009451">
    <property type="term" value="P:RNA modification"/>
    <property type="evidence" value="ECO:0007669"/>
    <property type="project" value="InterPro"/>
</dbReference>
<comment type="similarity">
    <text evidence="1">Belongs to the PPR family. PCMP-H subfamily.</text>
</comment>
<dbReference type="Pfam" id="PF01535">
    <property type="entry name" value="PPR"/>
    <property type="match status" value="1"/>
</dbReference>
<feature type="compositionally biased region" description="Basic and acidic residues" evidence="4">
    <location>
        <begin position="221"/>
        <end position="238"/>
    </location>
</feature>
<feature type="compositionally biased region" description="Polar residues" evidence="4">
    <location>
        <begin position="139"/>
        <end position="148"/>
    </location>
</feature>
<dbReference type="Proteomes" id="UP000323000">
    <property type="component" value="Chromosome 12"/>
</dbReference>
<dbReference type="EMBL" id="VAHF01000012">
    <property type="protein sequence ID" value="TXG48956.1"/>
    <property type="molecule type" value="Genomic_DNA"/>
</dbReference>
<feature type="repeat" description="PPR" evidence="3">
    <location>
        <begin position="427"/>
        <end position="461"/>
    </location>
</feature>
<feature type="compositionally biased region" description="Basic and acidic residues" evidence="4">
    <location>
        <begin position="128"/>
        <end position="137"/>
    </location>
</feature>
<dbReference type="NCBIfam" id="TIGR00756">
    <property type="entry name" value="PPR"/>
    <property type="match status" value="5"/>
</dbReference>
<dbReference type="OrthoDB" id="727945at2759"/>
<proteinExistence type="inferred from homology"/>
<dbReference type="Pfam" id="PF14432">
    <property type="entry name" value="DYW_deaminase"/>
    <property type="match status" value="1"/>
</dbReference>
<keyword evidence="2" id="KW-0677">Repeat</keyword>
<evidence type="ECO:0000259" key="5">
    <source>
        <dbReference type="Pfam" id="PF14432"/>
    </source>
</evidence>
<evidence type="ECO:0000313" key="7">
    <source>
        <dbReference type="Proteomes" id="UP000323000"/>
    </source>
</evidence>
<dbReference type="InterPro" id="IPR046848">
    <property type="entry name" value="E_motif"/>
</dbReference>
<dbReference type="FunFam" id="1.25.40.10:FF:000690">
    <property type="entry name" value="Pentatricopeptide repeat-containing protein"/>
    <property type="match status" value="1"/>
</dbReference>
<protein>
    <recommendedName>
        <fullName evidence="5">DYW domain-containing protein</fullName>
    </recommendedName>
</protein>
<feature type="repeat" description="PPR" evidence="3">
    <location>
        <begin position="528"/>
        <end position="562"/>
    </location>
</feature>
<dbReference type="GO" id="GO:0008270">
    <property type="term" value="F:zinc ion binding"/>
    <property type="evidence" value="ECO:0007669"/>
    <property type="project" value="InterPro"/>
</dbReference>
<evidence type="ECO:0000313" key="6">
    <source>
        <dbReference type="EMBL" id="TXG48956.1"/>
    </source>
</evidence>
<dbReference type="Pfam" id="PF20431">
    <property type="entry name" value="E_motif"/>
    <property type="match status" value="1"/>
</dbReference>
<dbReference type="Gene3D" id="1.25.40.10">
    <property type="entry name" value="Tetratricopeptide repeat domain"/>
    <property type="match status" value="2"/>
</dbReference>
<feature type="region of interest" description="Disordered" evidence="4">
    <location>
        <begin position="1"/>
        <end position="69"/>
    </location>
</feature>
<evidence type="ECO:0000256" key="3">
    <source>
        <dbReference type="PROSITE-ProRule" id="PRU00708"/>
    </source>
</evidence>
<evidence type="ECO:0000256" key="4">
    <source>
        <dbReference type="SAM" id="MobiDB-lite"/>
    </source>
</evidence>
<dbReference type="InterPro" id="IPR032867">
    <property type="entry name" value="DYW_dom"/>
</dbReference>
<feature type="repeat" description="PPR" evidence="3">
    <location>
        <begin position="396"/>
        <end position="426"/>
    </location>
</feature>
<feature type="compositionally biased region" description="Basic and acidic residues" evidence="4">
    <location>
        <begin position="14"/>
        <end position="30"/>
    </location>
</feature>
<feature type="region of interest" description="Disordered" evidence="4">
    <location>
        <begin position="119"/>
        <end position="170"/>
    </location>
</feature>
<dbReference type="PANTHER" id="PTHR47926:SF408">
    <property type="entry name" value="DYW DOMAIN-CONTAINING PROTEIN"/>
    <property type="match status" value="1"/>
</dbReference>
<dbReference type="InterPro" id="IPR046960">
    <property type="entry name" value="PPR_At4g14850-like_plant"/>
</dbReference>
<dbReference type="GO" id="GO:0003729">
    <property type="term" value="F:mRNA binding"/>
    <property type="evidence" value="ECO:0007669"/>
    <property type="project" value="UniProtKB-ARBA"/>
</dbReference>
<keyword evidence="7" id="KW-1185">Reference proteome</keyword>
<feature type="domain" description="DYW" evidence="5">
    <location>
        <begin position="745"/>
        <end position="834"/>
    </location>
</feature>
<dbReference type="PANTHER" id="PTHR47926">
    <property type="entry name" value="PENTATRICOPEPTIDE REPEAT-CONTAINING PROTEIN"/>
    <property type="match status" value="1"/>
</dbReference>
<gene>
    <name evidence="6" type="ORF">EZV62_024831</name>
</gene>
<dbReference type="PROSITE" id="PS51375">
    <property type="entry name" value="PPR"/>
    <property type="match status" value="4"/>
</dbReference>
<comment type="caution">
    <text evidence="6">The sequence shown here is derived from an EMBL/GenBank/DDBJ whole genome shotgun (WGS) entry which is preliminary data.</text>
</comment>
<dbReference type="FunFam" id="1.25.40.10:FF:000344">
    <property type="entry name" value="Pentatricopeptide repeat-containing protein"/>
    <property type="match status" value="1"/>
</dbReference>
<dbReference type="InterPro" id="IPR011990">
    <property type="entry name" value="TPR-like_helical_dom_sf"/>
</dbReference>
<sequence length="834" mass="93727">MKFKITFEPGGCDDQSRGPEEVNGREEPSRRAISVRSSAVVNESRGPQEANEREEPSRRAISAELDNQQNNDDSKCFTFHVYGFLLAFQMALFPWKVSDHEKSSAYYKSLMLQDVVREDHDDDDAEDRQDAMEKGDASIHQSKTTTRFIGSRKSDEPSSKKRLFDEGDVETPKSKIKTSVPYTIPELYTSIAQLVTQKIKESEERMKSWISEEIGKIAPEKREKDLDERRASSHKPVDDMVSPNLSPLHNFSDGEKLEKDLNKEVVEEVEVAKVEKAEAHVIINGLQHNPAISNKLVNFCAVSVSGCLSYAQLIFHQIQNPDTQSWNSIIRGFSLSPSPLQAILFYNQMLFSPSPSLSPPDTFTFSFTLKACERLRALNKCQEIHGFVIRSGFERDVVVCTSLLRCYAANGLIEVARLVFDKMSERDLVSWNSIISCYSQANLHLQALEVYDRMKSENVSVDGFTLVGLLSSCAHVGALNLGVYLHGIACERGFLSNVYVGNALIDMYSKCGDLGAALSVFNGMKKRDVFTWNSMIVGYGVHGRGDEAISFFKQMLMAGLKPNSITFLGLLCGCNHQGLVEEGVEYFHMMVSRFNLKPGIKHHGCLVDLYGRAGKLEKALQVIKTSQLSQDDPVMWRTLLGSSKIHRNVEIGEIAMKNLVRLGASSAGDFVLLATIYAAHKDAQGVARMRKSIKNQGIKTTIGWSWIEVGDQVHRFVVDDKLHPETGMIYRQLEEVIHRANLVGYVKEESLVTMAGDCLEKSTMYHSEKLAISFGLARTPEGTCLRIVKNLRVCRDCHSFTKFVSKAFNRDIIVRDRVRFHHFKNGTCSCRDCW</sequence>
<name>A0A5C7GY14_9ROSI</name>